<dbReference type="PANTHER" id="PTHR20275">
    <property type="entry name" value="NAD KINASE"/>
    <property type="match status" value="1"/>
</dbReference>
<accession>A0A383F4I9</accession>
<dbReference type="SUPFAM" id="SSF111331">
    <property type="entry name" value="NAD kinase/diacylglycerol kinase-like"/>
    <property type="match status" value="1"/>
</dbReference>
<sequence>VHSILSKFEVKLLICDDLLKNKTFQTSDIHTLVEFDTLIKQADILLAIGGDGTILSTVRRLGYNQKPIMGIHIGGLGFLSECVESNLDKSLHYLLDGQYTISERMLLEAQV</sequence>
<dbReference type="Gene3D" id="3.40.50.10330">
    <property type="entry name" value="Probable inorganic polyphosphate/atp-NAD kinase, domain 1"/>
    <property type="match status" value="1"/>
</dbReference>
<feature type="non-terminal residue" evidence="1">
    <location>
        <position position="1"/>
    </location>
</feature>
<evidence type="ECO:0000313" key="1">
    <source>
        <dbReference type="EMBL" id="SVE63804.1"/>
    </source>
</evidence>
<dbReference type="InterPro" id="IPR002504">
    <property type="entry name" value="NADK"/>
</dbReference>
<dbReference type="Pfam" id="PF01513">
    <property type="entry name" value="NAD_kinase"/>
    <property type="match status" value="1"/>
</dbReference>
<organism evidence="1">
    <name type="scientific">marine metagenome</name>
    <dbReference type="NCBI Taxonomy" id="408172"/>
    <lineage>
        <taxon>unclassified sequences</taxon>
        <taxon>metagenomes</taxon>
        <taxon>ecological metagenomes</taxon>
    </lineage>
</organism>
<dbReference type="GO" id="GO:0003951">
    <property type="term" value="F:NAD+ kinase activity"/>
    <property type="evidence" value="ECO:0007669"/>
    <property type="project" value="InterPro"/>
</dbReference>
<name>A0A383F4I9_9ZZZZ</name>
<proteinExistence type="predicted"/>
<dbReference type="PANTHER" id="PTHR20275:SF0">
    <property type="entry name" value="NAD KINASE"/>
    <property type="match status" value="1"/>
</dbReference>
<dbReference type="GO" id="GO:0006741">
    <property type="term" value="P:NADP+ biosynthetic process"/>
    <property type="evidence" value="ECO:0007669"/>
    <property type="project" value="InterPro"/>
</dbReference>
<gene>
    <name evidence="1" type="ORF">METZ01_LOCUS516658</name>
</gene>
<dbReference type="InterPro" id="IPR017438">
    <property type="entry name" value="ATP-NAD_kinase_N"/>
</dbReference>
<evidence type="ECO:0008006" key="2">
    <source>
        <dbReference type="Google" id="ProtNLM"/>
    </source>
</evidence>
<dbReference type="InterPro" id="IPR016064">
    <property type="entry name" value="NAD/diacylglycerol_kinase_sf"/>
</dbReference>
<dbReference type="EMBL" id="UINC01231322">
    <property type="protein sequence ID" value="SVE63804.1"/>
    <property type="molecule type" value="Genomic_DNA"/>
</dbReference>
<protein>
    <recommendedName>
        <fullName evidence="2">NAD(+) kinase</fullName>
    </recommendedName>
</protein>
<reference evidence="1" key="1">
    <citation type="submission" date="2018-05" db="EMBL/GenBank/DDBJ databases">
        <authorList>
            <person name="Lanie J.A."/>
            <person name="Ng W.-L."/>
            <person name="Kazmierczak K.M."/>
            <person name="Andrzejewski T.M."/>
            <person name="Davidsen T.M."/>
            <person name="Wayne K.J."/>
            <person name="Tettelin H."/>
            <person name="Glass J.I."/>
            <person name="Rusch D."/>
            <person name="Podicherti R."/>
            <person name="Tsui H.-C.T."/>
            <person name="Winkler M.E."/>
        </authorList>
    </citation>
    <scope>NUCLEOTIDE SEQUENCE</scope>
</reference>
<feature type="non-terminal residue" evidence="1">
    <location>
        <position position="111"/>
    </location>
</feature>
<dbReference type="AlphaFoldDB" id="A0A383F4I9"/>